<dbReference type="PROSITE" id="PS51257">
    <property type="entry name" value="PROKAR_LIPOPROTEIN"/>
    <property type="match status" value="1"/>
</dbReference>
<dbReference type="AlphaFoldDB" id="A0A8J3XWE6"/>
<comment type="caution">
    <text evidence="3">The sequence shown here is derived from an EMBL/GenBank/DDBJ whole genome shotgun (WGS) entry which is preliminary data.</text>
</comment>
<feature type="transmembrane region" description="Helical" evidence="2">
    <location>
        <begin position="6"/>
        <end position="26"/>
    </location>
</feature>
<keyword evidence="4" id="KW-1185">Reference proteome</keyword>
<evidence type="ECO:0000313" key="4">
    <source>
        <dbReference type="Proteomes" id="UP000605992"/>
    </source>
</evidence>
<evidence type="ECO:0000313" key="3">
    <source>
        <dbReference type="EMBL" id="GII55309.1"/>
    </source>
</evidence>
<dbReference type="RefSeq" id="WP_203945505.1">
    <property type="nucleotide sequence ID" value="NZ_BOOR01000025.1"/>
</dbReference>
<dbReference type="EMBL" id="BOOR01000025">
    <property type="protein sequence ID" value="GII55309.1"/>
    <property type="molecule type" value="Genomic_DNA"/>
</dbReference>
<name>A0A8J3XWE6_9ACTN</name>
<keyword evidence="2" id="KW-1133">Transmembrane helix</keyword>
<sequence length="77" mass="8908">MKEIVVPIVVILMVAACVLGGFLLYYKLIQRRTEMAELAMYRELADRTARNQEELNTRLAELIKRVDAVEQLLRSVE</sequence>
<protein>
    <submittedName>
        <fullName evidence="3">Uncharacterized protein</fullName>
    </submittedName>
</protein>
<keyword evidence="2" id="KW-0812">Transmembrane</keyword>
<keyword evidence="1" id="KW-0175">Coiled coil</keyword>
<feature type="coiled-coil region" evidence="1">
    <location>
        <begin position="45"/>
        <end position="72"/>
    </location>
</feature>
<proteinExistence type="predicted"/>
<keyword evidence="2" id="KW-0472">Membrane</keyword>
<organism evidence="3 4">
    <name type="scientific">Planotetraspora thailandica</name>
    <dbReference type="NCBI Taxonomy" id="487172"/>
    <lineage>
        <taxon>Bacteria</taxon>
        <taxon>Bacillati</taxon>
        <taxon>Actinomycetota</taxon>
        <taxon>Actinomycetes</taxon>
        <taxon>Streptosporangiales</taxon>
        <taxon>Streptosporangiaceae</taxon>
        <taxon>Planotetraspora</taxon>
    </lineage>
</organism>
<accession>A0A8J3XWE6</accession>
<reference evidence="3" key="1">
    <citation type="submission" date="2021-01" db="EMBL/GenBank/DDBJ databases">
        <title>Whole genome shotgun sequence of Planotetraspora thailandica NBRC 104271.</title>
        <authorList>
            <person name="Komaki H."/>
            <person name="Tamura T."/>
        </authorList>
    </citation>
    <scope>NUCLEOTIDE SEQUENCE</scope>
    <source>
        <strain evidence="3">NBRC 104271</strain>
    </source>
</reference>
<evidence type="ECO:0000256" key="2">
    <source>
        <dbReference type="SAM" id="Phobius"/>
    </source>
</evidence>
<dbReference type="Proteomes" id="UP000605992">
    <property type="component" value="Unassembled WGS sequence"/>
</dbReference>
<gene>
    <name evidence="3" type="ORF">Pth03_36980</name>
</gene>
<evidence type="ECO:0000256" key="1">
    <source>
        <dbReference type="SAM" id="Coils"/>
    </source>
</evidence>